<protein>
    <submittedName>
        <fullName evidence="1">Uncharacterized protein</fullName>
    </submittedName>
</protein>
<reference evidence="1 2" key="1">
    <citation type="submission" date="2020-08" db="EMBL/GenBank/DDBJ databases">
        <title>Genomic Encyclopedia of Type Strains, Phase III (KMG-III): the genomes of soil and plant-associated and newly described type strains.</title>
        <authorList>
            <person name="Whitman W."/>
        </authorList>
    </citation>
    <scope>NUCLEOTIDE SEQUENCE [LARGE SCALE GENOMIC DNA]</scope>
    <source>
        <strain evidence="1 2">CECT 7753</strain>
    </source>
</reference>
<organism evidence="1 2">
    <name type="scientific">Pseudoduganella umbonata</name>
    <dbReference type="NCBI Taxonomy" id="864828"/>
    <lineage>
        <taxon>Bacteria</taxon>
        <taxon>Pseudomonadati</taxon>
        <taxon>Pseudomonadota</taxon>
        <taxon>Betaproteobacteria</taxon>
        <taxon>Burkholderiales</taxon>
        <taxon>Oxalobacteraceae</taxon>
        <taxon>Telluria group</taxon>
        <taxon>Pseudoduganella</taxon>
    </lineage>
</organism>
<dbReference type="AlphaFoldDB" id="A0A7W5EC52"/>
<gene>
    <name evidence="1" type="ORF">FHS02_003410</name>
</gene>
<evidence type="ECO:0000313" key="2">
    <source>
        <dbReference type="Proteomes" id="UP000584325"/>
    </source>
</evidence>
<dbReference type="Proteomes" id="UP000584325">
    <property type="component" value="Unassembled WGS sequence"/>
</dbReference>
<evidence type="ECO:0000313" key="1">
    <source>
        <dbReference type="EMBL" id="MBB3222587.1"/>
    </source>
</evidence>
<proteinExistence type="predicted"/>
<comment type="caution">
    <text evidence="1">The sequence shown here is derived from an EMBL/GenBank/DDBJ whole genome shotgun (WGS) entry which is preliminary data.</text>
</comment>
<accession>A0A7W5EC52</accession>
<dbReference type="EMBL" id="JACHXS010000006">
    <property type="protein sequence ID" value="MBB3222587.1"/>
    <property type="molecule type" value="Genomic_DNA"/>
</dbReference>
<name>A0A7W5EC52_9BURK</name>
<sequence length="35" mass="3925">MGDMLADLSERASAAQLIDELRALIRRARQRLQGV</sequence>